<protein>
    <submittedName>
        <fullName evidence="1">Putative secreted peptide</fullName>
    </submittedName>
</protein>
<dbReference type="EMBL" id="GGFM01012471">
    <property type="protein sequence ID" value="MBW33222.1"/>
    <property type="molecule type" value="Transcribed_RNA"/>
</dbReference>
<organism evidence="1">
    <name type="scientific">Anopheles braziliensis</name>
    <dbReference type="NCBI Taxonomy" id="58242"/>
    <lineage>
        <taxon>Eukaryota</taxon>
        <taxon>Metazoa</taxon>
        <taxon>Ecdysozoa</taxon>
        <taxon>Arthropoda</taxon>
        <taxon>Hexapoda</taxon>
        <taxon>Insecta</taxon>
        <taxon>Pterygota</taxon>
        <taxon>Neoptera</taxon>
        <taxon>Endopterygota</taxon>
        <taxon>Diptera</taxon>
        <taxon>Nematocera</taxon>
        <taxon>Culicoidea</taxon>
        <taxon>Culicidae</taxon>
        <taxon>Anophelinae</taxon>
        <taxon>Anopheles</taxon>
    </lineage>
</organism>
<dbReference type="AlphaFoldDB" id="A0A2M3ZXM2"/>
<accession>A0A2M3ZXM2</accession>
<name>A0A2M3ZXM2_9DIPT</name>
<evidence type="ECO:0000313" key="1">
    <source>
        <dbReference type="EMBL" id="MBW33222.1"/>
    </source>
</evidence>
<reference evidence="1" key="1">
    <citation type="submission" date="2018-01" db="EMBL/GenBank/DDBJ databases">
        <title>An insight into the sialome of Amazonian anophelines.</title>
        <authorList>
            <person name="Ribeiro J.M."/>
            <person name="Scarpassa V."/>
            <person name="Calvo E."/>
        </authorList>
    </citation>
    <scope>NUCLEOTIDE SEQUENCE</scope>
    <source>
        <tissue evidence="1">Salivary glands</tissue>
    </source>
</reference>
<proteinExistence type="predicted"/>
<sequence length="70" mass="8299">MHFCLFYFYHPLSFIPLVNLFRDGHPKYYFGGLSTMCDVCYVILVNHFHFLPSVTRCSFNISYATLFAFQ</sequence>